<evidence type="ECO:0000259" key="6">
    <source>
        <dbReference type="Pfam" id="PF13193"/>
    </source>
</evidence>
<dbReference type="Proteomes" id="UP000028252">
    <property type="component" value="Unassembled WGS sequence"/>
</dbReference>
<dbReference type="InterPro" id="IPR000873">
    <property type="entry name" value="AMP-dep_synth/lig_dom"/>
</dbReference>
<dbReference type="eggNOG" id="COG0318">
    <property type="taxonomic scope" value="Bacteria"/>
</dbReference>
<dbReference type="NCBIfam" id="NF006020">
    <property type="entry name" value="PRK08162.1"/>
    <property type="match status" value="1"/>
</dbReference>
<dbReference type="GO" id="GO:0016874">
    <property type="term" value="F:ligase activity"/>
    <property type="evidence" value="ECO:0007669"/>
    <property type="project" value="UniProtKB-KW"/>
</dbReference>
<name>A0A081FTW4_9GAMM</name>
<keyword evidence="8" id="KW-1185">Reference proteome</keyword>
<dbReference type="InterPro" id="IPR045851">
    <property type="entry name" value="AMP-bd_C_sf"/>
</dbReference>
<dbReference type="EMBL" id="JMQN01000057">
    <property type="protein sequence ID" value="KEA61969.1"/>
    <property type="molecule type" value="Genomic_DNA"/>
</dbReference>
<keyword evidence="4" id="KW-0443">Lipid metabolism</keyword>
<dbReference type="CDD" id="cd12118">
    <property type="entry name" value="ttLC_FACS_AEE21_like"/>
    <property type="match status" value="1"/>
</dbReference>
<dbReference type="Gene3D" id="3.30.300.30">
    <property type="match status" value="1"/>
</dbReference>
<evidence type="ECO:0000259" key="5">
    <source>
        <dbReference type="Pfam" id="PF00501"/>
    </source>
</evidence>
<dbReference type="PROSITE" id="PS00455">
    <property type="entry name" value="AMP_BINDING"/>
    <property type="match status" value="1"/>
</dbReference>
<dbReference type="FunFam" id="3.30.300.30:FF:000008">
    <property type="entry name" value="2,3-dihydroxybenzoate-AMP ligase"/>
    <property type="match status" value="1"/>
</dbReference>
<dbReference type="Gene3D" id="3.40.50.12780">
    <property type="entry name" value="N-terminal domain of ligase-like"/>
    <property type="match status" value="1"/>
</dbReference>
<evidence type="ECO:0000256" key="3">
    <source>
        <dbReference type="ARBA" id="ARBA00022832"/>
    </source>
</evidence>
<evidence type="ECO:0000256" key="1">
    <source>
        <dbReference type="ARBA" id="ARBA00006432"/>
    </source>
</evidence>
<reference evidence="7 8" key="1">
    <citation type="submission" date="2014-04" db="EMBL/GenBank/DDBJ databases">
        <title>Marinobacterium kochiensis sp. nov., isolated from sediment sample collected from Kochi backwaters in Kerala, India.</title>
        <authorList>
            <person name="Singh A."/>
            <person name="Pinnaka A.K."/>
        </authorList>
    </citation>
    <scope>NUCLEOTIDE SEQUENCE [LARGE SCALE GENOMIC DNA]</scope>
    <source>
        <strain evidence="7 8">AK27</strain>
    </source>
</reference>
<evidence type="ECO:0000256" key="2">
    <source>
        <dbReference type="ARBA" id="ARBA00022598"/>
    </source>
</evidence>
<dbReference type="PANTHER" id="PTHR43859:SF4">
    <property type="entry name" value="BUTANOATE--COA LIGASE AAE1-RELATED"/>
    <property type="match status" value="1"/>
</dbReference>
<feature type="domain" description="AMP-binding enzyme C-terminal" evidence="6">
    <location>
        <begin position="457"/>
        <end position="529"/>
    </location>
</feature>
<dbReference type="GO" id="GO:0006631">
    <property type="term" value="P:fatty acid metabolic process"/>
    <property type="evidence" value="ECO:0007669"/>
    <property type="project" value="UniProtKB-KW"/>
</dbReference>
<dbReference type="OrthoDB" id="9761989at2"/>
<dbReference type="InterPro" id="IPR020845">
    <property type="entry name" value="AMP-binding_CS"/>
</dbReference>
<dbReference type="InterPro" id="IPR042099">
    <property type="entry name" value="ANL_N_sf"/>
</dbReference>
<protein>
    <submittedName>
        <fullName evidence="7">3-methylmercaptopropionyl-CoA ligase (DmdB)</fullName>
    </submittedName>
</protein>
<proteinExistence type="inferred from homology"/>
<evidence type="ECO:0000256" key="4">
    <source>
        <dbReference type="ARBA" id="ARBA00023098"/>
    </source>
</evidence>
<sequence length="542" mass="60419">MSATTTSIFDQQLDQNNANYATLTPVSFLERSAQVHPQRTAIVHGDVRRTWHETWMRCRRLASAIQRLGINPGETVSIIAPNIPEHYEAHFGVPMSGAVLNSINTRLDPEAVAFIMEHAETRVLLVDREFSKVVSRALKLMSRHPIVIDIDDPQYEGGELIGQMTYDALLDKGDESFNYLPPDDEWRAITLNYTSGTTGNPKGVVYHHRGAYLNALSNIVSWGMSDNPVYLWTLPMFHCNGWCFPWAIAAISGTNVCLRQVRVEPIFELIRDEKVNHFCGAPIVLNMLNSGPEALKASIKHKVKVMTAGAAPPASVIEGMEELGFSVTHVYGLTETYGPSVICAWKDEWDERSLTERARLKSRQGVKAPVMEGLMVADPVTLEPVPADGVTIGEVMMRGNLVMKGYLKNPTATEESFEGGWFHSGDLAVCHPDHYIEIKDRSKDVIISGGENISSIEVEDILYRHPKVREAAVVAKPDEKWGETPCAFIAADGEVTAEEIIQFCRENMAHFKVPKTIVFGELPKTSTGKIQKFMLRNRTKEM</sequence>
<dbReference type="RefSeq" id="WP_036191138.1">
    <property type="nucleotide sequence ID" value="NZ_JMQN01000057.1"/>
</dbReference>
<dbReference type="PATRIC" id="fig|1232683.4.peg.3570"/>
<comment type="caution">
    <text evidence="7">The sequence shown here is derived from an EMBL/GenBank/DDBJ whole genome shotgun (WGS) entry which is preliminary data.</text>
</comment>
<keyword evidence="3" id="KW-0276">Fatty acid metabolism</keyword>
<dbReference type="Pfam" id="PF13193">
    <property type="entry name" value="AMP-binding_C"/>
    <property type="match status" value="1"/>
</dbReference>
<evidence type="ECO:0000313" key="8">
    <source>
        <dbReference type="Proteomes" id="UP000028252"/>
    </source>
</evidence>
<dbReference type="FunFam" id="3.40.50.12780:FF:000003">
    <property type="entry name" value="Long-chain-fatty-acid--CoA ligase FadD"/>
    <property type="match status" value="1"/>
</dbReference>
<dbReference type="SUPFAM" id="SSF56801">
    <property type="entry name" value="Acetyl-CoA synthetase-like"/>
    <property type="match status" value="1"/>
</dbReference>
<comment type="similarity">
    <text evidence="1">Belongs to the ATP-dependent AMP-binding enzyme family.</text>
</comment>
<dbReference type="Pfam" id="PF00501">
    <property type="entry name" value="AMP-binding"/>
    <property type="match status" value="1"/>
</dbReference>
<organism evidence="7 8">
    <name type="scientific">Marinobacterium lacunae</name>
    <dbReference type="NCBI Taxonomy" id="1232683"/>
    <lineage>
        <taxon>Bacteria</taxon>
        <taxon>Pseudomonadati</taxon>
        <taxon>Pseudomonadota</taxon>
        <taxon>Gammaproteobacteria</taxon>
        <taxon>Oceanospirillales</taxon>
        <taxon>Oceanospirillaceae</taxon>
        <taxon>Marinobacterium</taxon>
    </lineage>
</organism>
<gene>
    <name evidence="7" type="ORF">ADIMK_3630</name>
</gene>
<dbReference type="PANTHER" id="PTHR43859">
    <property type="entry name" value="ACYL-ACTIVATING ENZYME"/>
    <property type="match status" value="1"/>
</dbReference>
<dbReference type="InterPro" id="IPR025110">
    <property type="entry name" value="AMP-bd_C"/>
</dbReference>
<accession>A0A081FTW4</accession>
<dbReference type="STRING" id="1232683.ADIMK_3630"/>
<evidence type="ECO:0000313" key="7">
    <source>
        <dbReference type="EMBL" id="KEA61969.1"/>
    </source>
</evidence>
<keyword evidence="2 7" id="KW-0436">Ligase</keyword>
<dbReference type="AlphaFoldDB" id="A0A081FTW4"/>
<feature type="domain" description="AMP-dependent synthetase/ligase" evidence="5">
    <location>
        <begin position="29"/>
        <end position="407"/>
    </location>
</feature>